<accession>A0A9E6XZ81</accession>
<name>A0A9E6XZ81_9ACTN</name>
<dbReference type="SUPFAM" id="SSF53474">
    <property type="entry name" value="alpha/beta-Hydrolases"/>
    <property type="match status" value="1"/>
</dbReference>
<dbReference type="AlphaFoldDB" id="A0A9E6XZ81"/>
<dbReference type="Gene3D" id="3.40.50.1820">
    <property type="entry name" value="alpha/beta hydrolase"/>
    <property type="match status" value="1"/>
</dbReference>
<dbReference type="EC" id="3.5.1.-" evidence="2"/>
<dbReference type="InterPro" id="IPR029058">
    <property type="entry name" value="AB_hydrolase_fold"/>
</dbReference>
<gene>
    <name evidence="2" type="primary">rutD_7</name>
    <name evidence="2" type="ORF">DSM104329_03677</name>
</gene>
<dbReference type="Proteomes" id="UP001162834">
    <property type="component" value="Chromosome"/>
</dbReference>
<evidence type="ECO:0000313" key="2">
    <source>
        <dbReference type="EMBL" id="UGS37262.1"/>
    </source>
</evidence>
<dbReference type="EMBL" id="CP087164">
    <property type="protein sequence ID" value="UGS37262.1"/>
    <property type="molecule type" value="Genomic_DNA"/>
</dbReference>
<dbReference type="PRINTS" id="PR00111">
    <property type="entry name" value="ABHYDROLASE"/>
</dbReference>
<dbReference type="GO" id="GO:0016787">
    <property type="term" value="F:hydrolase activity"/>
    <property type="evidence" value="ECO:0007669"/>
    <property type="project" value="UniProtKB-KW"/>
</dbReference>
<dbReference type="InterPro" id="IPR050471">
    <property type="entry name" value="AB_hydrolase"/>
</dbReference>
<keyword evidence="3" id="KW-1185">Reference proteome</keyword>
<evidence type="ECO:0000313" key="3">
    <source>
        <dbReference type="Proteomes" id="UP001162834"/>
    </source>
</evidence>
<dbReference type="Pfam" id="PF12697">
    <property type="entry name" value="Abhydrolase_6"/>
    <property type="match status" value="1"/>
</dbReference>
<feature type="domain" description="AB hydrolase-1" evidence="1">
    <location>
        <begin position="14"/>
        <end position="239"/>
    </location>
</feature>
<dbReference type="PANTHER" id="PTHR43433:SF5">
    <property type="entry name" value="AB HYDROLASE-1 DOMAIN-CONTAINING PROTEIN"/>
    <property type="match status" value="1"/>
</dbReference>
<proteinExistence type="predicted"/>
<organism evidence="2 3">
    <name type="scientific">Capillimicrobium parvum</name>
    <dbReference type="NCBI Taxonomy" id="2884022"/>
    <lineage>
        <taxon>Bacteria</taxon>
        <taxon>Bacillati</taxon>
        <taxon>Actinomycetota</taxon>
        <taxon>Thermoleophilia</taxon>
        <taxon>Solirubrobacterales</taxon>
        <taxon>Capillimicrobiaceae</taxon>
        <taxon>Capillimicrobium</taxon>
    </lineage>
</organism>
<sequence>MDVAYRRQGAGEPILHLHGVGMTRRWLPFHEALSQYGDLVAPEHPGFGDTPLPDWLEGFDDLVLHYAELADLLDLGPLHLVGHSFGGWIAAEIAAFYPERLRSLTLIAPLGLRVPGHTPTDIFRMSRERYLDLCLNGRADAYADQFDEGDETLFQSYAELTAFAKVAWNPRYDHKLDRRLGRVRCPAQVIAAQEDRILPRAHADRYAEILGVAAVATVAGKDGPTGHGLIAQEAERTAEQVATLIGGR</sequence>
<dbReference type="RefSeq" id="WP_259311319.1">
    <property type="nucleotide sequence ID" value="NZ_CP087164.1"/>
</dbReference>
<protein>
    <submittedName>
        <fullName evidence="2">Aminoacrylate hydrolase RutD</fullName>
        <ecNumber evidence="2">3.5.1.-</ecNumber>
    </submittedName>
</protein>
<dbReference type="KEGG" id="sbae:DSM104329_03677"/>
<dbReference type="PANTHER" id="PTHR43433">
    <property type="entry name" value="HYDROLASE, ALPHA/BETA FOLD FAMILY PROTEIN"/>
    <property type="match status" value="1"/>
</dbReference>
<reference evidence="2" key="1">
    <citation type="journal article" date="2022" name="Int. J. Syst. Evol. Microbiol.">
        <title>Pseudomonas aegrilactucae sp. nov. and Pseudomonas morbosilactucae sp. nov., pathogens causing bacterial rot of lettuce in Japan.</title>
        <authorList>
            <person name="Sawada H."/>
            <person name="Fujikawa T."/>
            <person name="Satou M."/>
        </authorList>
    </citation>
    <scope>NUCLEOTIDE SEQUENCE</scope>
    <source>
        <strain evidence="2">0166_1</strain>
    </source>
</reference>
<evidence type="ECO:0000259" key="1">
    <source>
        <dbReference type="Pfam" id="PF12697"/>
    </source>
</evidence>
<dbReference type="InterPro" id="IPR000073">
    <property type="entry name" value="AB_hydrolase_1"/>
</dbReference>
<keyword evidence="2" id="KW-0378">Hydrolase</keyword>